<evidence type="ECO:0000313" key="11">
    <source>
        <dbReference type="Proteomes" id="UP000253551"/>
    </source>
</evidence>
<evidence type="ECO:0000256" key="7">
    <source>
        <dbReference type="ARBA" id="ARBA00022807"/>
    </source>
</evidence>
<feature type="region of interest" description="Disordered" evidence="8">
    <location>
        <begin position="1"/>
        <end position="38"/>
    </location>
</feature>
<feature type="compositionally biased region" description="Basic residues" evidence="8">
    <location>
        <begin position="1"/>
        <end position="21"/>
    </location>
</feature>
<gene>
    <name evidence="10" type="primary">USP36_2</name>
    <name evidence="10" type="ORF">CU098_007353</name>
</gene>
<evidence type="ECO:0000256" key="8">
    <source>
        <dbReference type="SAM" id="MobiDB-lite"/>
    </source>
</evidence>
<dbReference type="EC" id="3.4.19.12" evidence="3"/>
<dbReference type="FunFam" id="3.90.70.10:FF:000119">
    <property type="entry name" value="Ubiquitin specific peptidase 36"/>
    <property type="match status" value="1"/>
</dbReference>
<dbReference type="SUPFAM" id="SSF54001">
    <property type="entry name" value="Cysteine proteinases"/>
    <property type="match status" value="1"/>
</dbReference>
<dbReference type="InterPro" id="IPR028889">
    <property type="entry name" value="USP"/>
</dbReference>
<comment type="catalytic activity">
    <reaction evidence="1">
        <text>Thiol-dependent hydrolysis of ester, thioester, amide, peptide and isopeptide bonds formed by the C-terminal Gly of ubiquitin (a 76-residue protein attached to proteins as an intracellular targeting signal).</text>
        <dbReference type="EC" id="3.4.19.12"/>
    </reaction>
</comment>
<dbReference type="EMBL" id="PJQM01004134">
    <property type="protein sequence ID" value="RCH85585.1"/>
    <property type="molecule type" value="Genomic_DNA"/>
</dbReference>
<reference evidence="10 11" key="1">
    <citation type="journal article" date="2018" name="G3 (Bethesda)">
        <title>Phylogenetic and Phylogenomic Definition of Rhizopus Species.</title>
        <authorList>
            <person name="Gryganskyi A.P."/>
            <person name="Golan J."/>
            <person name="Dolatabadi S."/>
            <person name="Mondo S."/>
            <person name="Robb S."/>
            <person name="Idnurm A."/>
            <person name="Muszewska A."/>
            <person name="Steczkiewicz K."/>
            <person name="Masonjones S."/>
            <person name="Liao H.L."/>
            <person name="Gajdeczka M.T."/>
            <person name="Anike F."/>
            <person name="Vuek A."/>
            <person name="Anishchenko I.M."/>
            <person name="Voigt K."/>
            <person name="de Hoog G.S."/>
            <person name="Smith M.E."/>
            <person name="Heitman J."/>
            <person name="Vilgalys R."/>
            <person name="Stajich J.E."/>
        </authorList>
    </citation>
    <scope>NUCLEOTIDE SEQUENCE [LARGE SCALE GENOMIC DNA]</scope>
    <source>
        <strain evidence="10 11">LSU 92-RS-03</strain>
    </source>
</reference>
<dbReference type="Pfam" id="PF00443">
    <property type="entry name" value="UCH"/>
    <property type="match status" value="1"/>
</dbReference>
<dbReference type="GO" id="GO:0005634">
    <property type="term" value="C:nucleus"/>
    <property type="evidence" value="ECO:0007669"/>
    <property type="project" value="TreeGrafter"/>
</dbReference>
<dbReference type="GO" id="GO:0005829">
    <property type="term" value="C:cytosol"/>
    <property type="evidence" value="ECO:0007669"/>
    <property type="project" value="TreeGrafter"/>
</dbReference>
<keyword evidence="5" id="KW-0833">Ubl conjugation pathway</keyword>
<comment type="similarity">
    <text evidence="2">Belongs to the peptidase C19 family.</text>
</comment>
<dbReference type="GO" id="GO:0004843">
    <property type="term" value="F:cysteine-type deubiquitinase activity"/>
    <property type="evidence" value="ECO:0007669"/>
    <property type="project" value="UniProtKB-EC"/>
</dbReference>
<dbReference type="STRING" id="4846.A0A367J6R0"/>
<keyword evidence="11" id="KW-1185">Reference proteome</keyword>
<organism evidence="10 11">
    <name type="scientific">Rhizopus stolonifer</name>
    <name type="common">Rhizopus nigricans</name>
    <dbReference type="NCBI Taxonomy" id="4846"/>
    <lineage>
        <taxon>Eukaryota</taxon>
        <taxon>Fungi</taxon>
        <taxon>Fungi incertae sedis</taxon>
        <taxon>Mucoromycota</taxon>
        <taxon>Mucoromycotina</taxon>
        <taxon>Mucoromycetes</taxon>
        <taxon>Mucorales</taxon>
        <taxon>Mucorineae</taxon>
        <taxon>Rhizopodaceae</taxon>
        <taxon>Rhizopus</taxon>
    </lineage>
</organism>
<dbReference type="AlphaFoldDB" id="A0A367J6R0"/>
<evidence type="ECO:0000259" key="9">
    <source>
        <dbReference type="PROSITE" id="PS50235"/>
    </source>
</evidence>
<dbReference type="InterPro" id="IPR018200">
    <property type="entry name" value="USP_CS"/>
</dbReference>
<keyword evidence="4" id="KW-0645">Protease</keyword>
<evidence type="ECO:0000256" key="6">
    <source>
        <dbReference type="ARBA" id="ARBA00022801"/>
    </source>
</evidence>
<dbReference type="OrthoDB" id="420187at2759"/>
<dbReference type="InterPro" id="IPR001394">
    <property type="entry name" value="Peptidase_C19_UCH"/>
</dbReference>
<dbReference type="GO" id="GO:0016579">
    <property type="term" value="P:protein deubiquitination"/>
    <property type="evidence" value="ECO:0007669"/>
    <property type="project" value="InterPro"/>
</dbReference>
<dbReference type="PROSITE" id="PS00973">
    <property type="entry name" value="USP_2"/>
    <property type="match status" value="1"/>
</dbReference>
<dbReference type="Proteomes" id="UP000253551">
    <property type="component" value="Unassembled WGS sequence"/>
</dbReference>
<feature type="domain" description="USP" evidence="9">
    <location>
        <begin position="55"/>
        <end position="370"/>
    </location>
</feature>
<dbReference type="GO" id="GO:0006508">
    <property type="term" value="P:proteolysis"/>
    <property type="evidence" value="ECO:0007669"/>
    <property type="project" value="UniProtKB-KW"/>
</dbReference>
<sequence>MSKNSKRQRNAQRKQAMRNKRSLNAQKPSQPKVAPPPIDKSQLRFKWTFARNIGPGLINAFNTCFLNAVLCCLTYTAPLSQYLLTNNHVANCTVEGFCGLCAMTEHVNKCFTTAKSLTTNAAISPNYFTTNLKKISSALTLGRQEDAHEFFMFLLSSFTKSYTAIGSKLSSNDEEAGLVHLIFGGKLRSRVTCTQCKATSDSYDRFLDMSIDIKGQTKIKEALTKFVETDTIGADDTPSNGYNCGSCKNKVIATKKMTVEELPKRLVIHLKRFAFDLKRCAMRKVHNHVSFPAKLNMAPYLSPEMLVQSAVYKLYGVLVHEGSSCDSGHYYAYVKAPSGNWLMINDDYVVTVTEEEVLRQKAYMVFYEQVKIVTKDKTVTTTDSPSSAAPSLVSAPPVLKSCLKRKRDQEDLDASKPAATKKVKFEEICCAVATDPNSWVVRPVGVPFRSLLGNQSPRTFSNAVGHHSQWTIRDL</sequence>
<evidence type="ECO:0000256" key="4">
    <source>
        <dbReference type="ARBA" id="ARBA00022670"/>
    </source>
</evidence>
<comment type="caution">
    <text evidence="10">The sequence shown here is derived from an EMBL/GenBank/DDBJ whole genome shotgun (WGS) entry which is preliminary data.</text>
</comment>
<dbReference type="PANTHER" id="PTHR24006:SF758">
    <property type="entry name" value="UBIQUITIN CARBOXYL-TERMINAL HYDROLASE 36"/>
    <property type="match status" value="1"/>
</dbReference>
<dbReference type="InterPro" id="IPR038765">
    <property type="entry name" value="Papain-like_cys_pep_sf"/>
</dbReference>
<dbReference type="PANTHER" id="PTHR24006">
    <property type="entry name" value="UBIQUITIN CARBOXYL-TERMINAL HYDROLASE"/>
    <property type="match status" value="1"/>
</dbReference>
<accession>A0A367J6R0</accession>
<evidence type="ECO:0000256" key="2">
    <source>
        <dbReference type="ARBA" id="ARBA00009085"/>
    </source>
</evidence>
<dbReference type="Gene3D" id="3.90.70.10">
    <property type="entry name" value="Cysteine proteinases"/>
    <property type="match status" value="1"/>
</dbReference>
<keyword evidence="6 10" id="KW-0378">Hydrolase</keyword>
<evidence type="ECO:0000256" key="1">
    <source>
        <dbReference type="ARBA" id="ARBA00000707"/>
    </source>
</evidence>
<evidence type="ECO:0000256" key="5">
    <source>
        <dbReference type="ARBA" id="ARBA00022786"/>
    </source>
</evidence>
<evidence type="ECO:0000256" key="3">
    <source>
        <dbReference type="ARBA" id="ARBA00012759"/>
    </source>
</evidence>
<dbReference type="InterPro" id="IPR050164">
    <property type="entry name" value="Peptidase_C19"/>
</dbReference>
<keyword evidence="7" id="KW-0788">Thiol protease</keyword>
<protein>
    <recommendedName>
        <fullName evidence="3">ubiquitinyl hydrolase 1</fullName>
        <ecNumber evidence="3">3.4.19.12</ecNumber>
    </recommendedName>
</protein>
<proteinExistence type="inferred from homology"/>
<evidence type="ECO:0000313" key="10">
    <source>
        <dbReference type="EMBL" id="RCH85585.1"/>
    </source>
</evidence>
<name>A0A367J6R0_RHIST</name>
<dbReference type="PROSITE" id="PS50235">
    <property type="entry name" value="USP_3"/>
    <property type="match status" value="1"/>
</dbReference>